<dbReference type="PROSITE" id="PS50097">
    <property type="entry name" value="BTB"/>
    <property type="match status" value="1"/>
</dbReference>
<dbReference type="CDD" id="cd18186">
    <property type="entry name" value="BTB_POZ_ZBTB_KLHL-like"/>
    <property type="match status" value="1"/>
</dbReference>
<organism evidence="2 3">
    <name type="scientific">Caenorhabditis auriculariae</name>
    <dbReference type="NCBI Taxonomy" id="2777116"/>
    <lineage>
        <taxon>Eukaryota</taxon>
        <taxon>Metazoa</taxon>
        <taxon>Ecdysozoa</taxon>
        <taxon>Nematoda</taxon>
        <taxon>Chromadorea</taxon>
        <taxon>Rhabditida</taxon>
        <taxon>Rhabditina</taxon>
        <taxon>Rhabditomorpha</taxon>
        <taxon>Rhabditoidea</taxon>
        <taxon>Rhabditidae</taxon>
        <taxon>Peloderinae</taxon>
        <taxon>Caenorhabditis</taxon>
    </lineage>
</organism>
<dbReference type="Gene3D" id="3.30.710.10">
    <property type="entry name" value="Potassium Channel Kv1.1, Chain A"/>
    <property type="match status" value="1"/>
</dbReference>
<evidence type="ECO:0000313" key="3">
    <source>
        <dbReference type="Proteomes" id="UP000835052"/>
    </source>
</evidence>
<keyword evidence="3" id="KW-1185">Reference proteome</keyword>
<comment type="caution">
    <text evidence="2">The sequence shown here is derived from an EMBL/GenBank/DDBJ whole genome shotgun (WGS) entry which is preliminary data.</text>
</comment>
<sequence length="445" mass="49715">MQISRTNVDEEAMERAAENPIDIQLPDGRRVIQHEESAYENLYTDGRSFDDVDGSGDSLSFKFDFKLHGDGVRQMADVGNSVQSNSFMLQHGCVMYSFAYSLTVIGKRDDDLICEFRLFPIDFSYRYPTKAIAGGVQCNVNQPAPTLTKCTLSLADFEGKMKLHINEKGEYKPSVILPHKLLCILTEKASTTLHVTVQVSEGYFKLEKYSDLKPLKKIAVAPPNSDAVISAILKGRKVPKCDWVITVGEGSPRDFNVHGVLLAESSLLFKIAVAQHMSSSDNQILMVSHENRMILSKIHSQDMEVLLHYIYKRQFVRPKFDSYARVGRFLTCVFRDAIGDFFLHWQAQIVAEILNLDRSDSLNTLTKCVQHLVSVASSPPGSLIVAFNVAMTVAADAWQMAEAKGEEKLKERLLKAVPGLGIVESILDTIQEFKTVLCGVKKTRV</sequence>
<protein>
    <recommendedName>
        <fullName evidence="1">BTB domain-containing protein</fullName>
    </recommendedName>
</protein>
<dbReference type="InterPro" id="IPR000210">
    <property type="entry name" value="BTB/POZ_dom"/>
</dbReference>
<dbReference type="Pfam" id="PF00651">
    <property type="entry name" value="BTB"/>
    <property type="match status" value="1"/>
</dbReference>
<proteinExistence type="predicted"/>
<evidence type="ECO:0000259" key="1">
    <source>
        <dbReference type="PROSITE" id="PS50097"/>
    </source>
</evidence>
<reference evidence="2" key="1">
    <citation type="submission" date="2020-10" db="EMBL/GenBank/DDBJ databases">
        <authorList>
            <person name="Kikuchi T."/>
        </authorList>
    </citation>
    <scope>NUCLEOTIDE SEQUENCE</scope>
    <source>
        <strain evidence="2">NKZ352</strain>
    </source>
</reference>
<dbReference type="EMBL" id="CAJGYM010000031">
    <property type="protein sequence ID" value="CAD6193007.1"/>
    <property type="molecule type" value="Genomic_DNA"/>
</dbReference>
<dbReference type="OrthoDB" id="5862088at2759"/>
<gene>
    <name evidence="2" type="ORF">CAUJ_LOCUS8926</name>
</gene>
<dbReference type="AlphaFoldDB" id="A0A8S1HCP8"/>
<dbReference type="InterPro" id="IPR011333">
    <property type="entry name" value="SKP1/BTB/POZ_sf"/>
</dbReference>
<feature type="domain" description="BTB" evidence="1">
    <location>
        <begin position="241"/>
        <end position="319"/>
    </location>
</feature>
<name>A0A8S1HCP8_9PELO</name>
<dbReference type="Proteomes" id="UP000835052">
    <property type="component" value="Unassembled WGS sequence"/>
</dbReference>
<accession>A0A8S1HCP8</accession>
<evidence type="ECO:0000313" key="2">
    <source>
        <dbReference type="EMBL" id="CAD6193007.1"/>
    </source>
</evidence>